<dbReference type="OMA" id="EQHWADG"/>
<reference evidence="3" key="1">
    <citation type="journal article" date="2012" name="G3 (Bethesda)">
        <title>Pichia sorbitophila, an interspecies yeast hybrid reveals early steps of genome resolution following polyploidization.</title>
        <authorList>
            <person name="Leh Louis V."/>
            <person name="Despons L."/>
            <person name="Friedrich A."/>
            <person name="Martin T."/>
            <person name="Durrens P."/>
            <person name="Casaregola S."/>
            <person name="Neuveglise C."/>
            <person name="Fairhead C."/>
            <person name="Marck C."/>
            <person name="Cruz J.A."/>
            <person name="Straub M.L."/>
            <person name="Kugler V."/>
            <person name="Sacerdot C."/>
            <person name="Uzunov Z."/>
            <person name="Thierry A."/>
            <person name="Weiss S."/>
            <person name="Bleykasten C."/>
            <person name="De Montigny J."/>
            <person name="Jacques N."/>
            <person name="Jung P."/>
            <person name="Lemaire M."/>
            <person name="Mallet S."/>
            <person name="Morel G."/>
            <person name="Richard G.F."/>
            <person name="Sarkar A."/>
            <person name="Savel G."/>
            <person name="Schacherer J."/>
            <person name="Seret M.L."/>
            <person name="Talla E."/>
            <person name="Samson G."/>
            <person name="Jubin C."/>
            <person name="Poulain J."/>
            <person name="Vacherie B."/>
            <person name="Barbe V."/>
            <person name="Pelletier E."/>
            <person name="Sherman D.J."/>
            <person name="Westhof E."/>
            <person name="Weissenbach J."/>
            <person name="Baret P.V."/>
            <person name="Wincker P."/>
            <person name="Gaillardin C."/>
            <person name="Dujon B."/>
            <person name="Souciet J.L."/>
        </authorList>
    </citation>
    <scope>NUCLEOTIDE SEQUENCE [LARGE SCALE GENOMIC DNA]</scope>
    <source>
        <strain evidence="3">CBS 270.75 / DBVPG 7215 / KCTC 17166 / NRRL Y-17582</strain>
    </source>
</reference>
<feature type="compositionally biased region" description="Polar residues" evidence="1">
    <location>
        <begin position="86"/>
        <end position="95"/>
    </location>
</feature>
<feature type="compositionally biased region" description="Low complexity" evidence="1">
    <location>
        <begin position="158"/>
        <end position="172"/>
    </location>
</feature>
<feature type="region of interest" description="Disordered" evidence="1">
    <location>
        <begin position="153"/>
        <end position="183"/>
    </location>
</feature>
<dbReference type="HOGENOM" id="CLU_1475172_0_0_1"/>
<evidence type="ECO:0000313" key="3">
    <source>
        <dbReference type="Proteomes" id="UP000006790"/>
    </source>
</evidence>
<feature type="region of interest" description="Disordered" evidence="1">
    <location>
        <begin position="119"/>
        <end position="140"/>
    </location>
</feature>
<dbReference type="AlphaFoldDB" id="G8JMA2"/>
<feature type="compositionally biased region" description="Polar residues" evidence="1">
    <location>
        <begin position="173"/>
        <end position="183"/>
    </location>
</feature>
<accession>G8JMA2</accession>
<dbReference type="InParanoid" id="G8JMA2"/>
<sequence length="183" mass="18348">MVDTSQLIKEAEKLFHNGEHHDAVDKLATAAKSEPNEEQQSSIEKMIGKIGEHVVGNSEEAKEGEDKARGSGDSGSGGLVNKLMSVLSSNSQGSPQAQLGKLALLSTIMKSSGGNSGGFNLSSIKNMLSGDSSSGGGSGLSASGLASLASNVFGGKQGQESSSGGGLSSLSSMAGNFLNSGKK</sequence>
<evidence type="ECO:0000313" key="2">
    <source>
        <dbReference type="EMBL" id="AET37311.1"/>
    </source>
</evidence>
<dbReference type="RefSeq" id="XP_003644128.1">
    <property type="nucleotide sequence ID" value="XM_003644080.1"/>
</dbReference>
<dbReference type="KEGG" id="erc:Ecym_1053"/>
<dbReference type="Proteomes" id="UP000006790">
    <property type="component" value="Chromosome 1"/>
</dbReference>
<name>G8JMA2_ERECY</name>
<dbReference type="eggNOG" id="ENOG502S2FC">
    <property type="taxonomic scope" value="Eukaryota"/>
</dbReference>
<proteinExistence type="predicted"/>
<dbReference type="EMBL" id="CP002497">
    <property type="protein sequence ID" value="AET37311.1"/>
    <property type="molecule type" value="Genomic_DNA"/>
</dbReference>
<feature type="compositionally biased region" description="Basic and acidic residues" evidence="1">
    <location>
        <begin position="59"/>
        <end position="70"/>
    </location>
</feature>
<dbReference type="STRING" id="931890.G8JMA2"/>
<dbReference type="GeneID" id="11471327"/>
<dbReference type="OrthoDB" id="3981262at2759"/>
<gene>
    <name evidence="2" type="ordered locus">Ecym_1053</name>
</gene>
<protein>
    <submittedName>
        <fullName evidence="2">Uncharacterized protein</fullName>
    </submittedName>
</protein>
<evidence type="ECO:0000256" key="1">
    <source>
        <dbReference type="SAM" id="MobiDB-lite"/>
    </source>
</evidence>
<feature type="compositionally biased region" description="Low complexity" evidence="1">
    <location>
        <begin position="119"/>
        <end position="132"/>
    </location>
</feature>
<feature type="region of interest" description="Disordered" evidence="1">
    <location>
        <begin position="27"/>
        <end position="95"/>
    </location>
</feature>
<keyword evidence="3" id="KW-1185">Reference proteome</keyword>
<organism evidence="2 3">
    <name type="scientific">Eremothecium cymbalariae (strain CBS 270.75 / DBVPG 7215 / KCTC 17166 / NRRL Y-17582)</name>
    <name type="common">Yeast</name>
    <dbReference type="NCBI Taxonomy" id="931890"/>
    <lineage>
        <taxon>Eukaryota</taxon>
        <taxon>Fungi</taxon>
        <taxon>Dikarya</taxon>
        <taxon>Ascomycota</taxon>
        <taxon>Saccharomycotina</taxon>
        <taxon>Saccharomycetes</taxon>
        <taxon>Saccharomycetales</taxon>
        <taxon>Saccharomycetaceae</taxon>
        <taxon>Eremothecium</taxon>
    </lineage>
</organism>